<dbReference type="STRING" id="1233.SAMN05216387_10338"/>
<feature type="domain" description="MOFRL" evidence="1">
    <location>
        <begin position="326"/>
        <end position="431"/>
    </location>
</feature>
<keyword evidence="3" id="KW-0670">Pyruvate</keyword>
<dbReference type="GO" id="GO:0005737">
    <property type="term" value="C:cytoplasm"/>
    <property type="evidence" value="ECO:0007669"/>
    <property type="project" value="TreeGrafter"/>
</dbReference>
<sequence>MGAQEYARNLLLNSFHAALAAADPLRIVPRHLPPRLCKGGISTPGRTLVVGAGKAAASMALAVENHWQKGARQDAPLDGIVLTRYGHGLPLKKIHVVEAGHPLPDEHGEQATRAILGEVKNLDANDFLLCLLSGGGSSLLSLPVDGVSINDLRNVTAGLLRCGATIQEINTVRKHLSAVLGGRLAASCRAPILALIISDVTGDDPTHIASGPCAPDPTTYSDALAILDYYGINAPAAVMETLMTGTRGELSETPKPGSAAFHKVENRVIANAYGSLLAAKEYLERQGIPTVILSDAITGEAREVAKVLASIAKEIRCHKQPWKPPVALISGGETTVTVHRNGRGGRNTEFLLSLATQLEGTEKIYALACDTDGIDGTEHNAGAIATSDSLRRAKQEGINAAALLAGNDAYTFFERLDDLIVMGPTRTNVNDYRAILIF</sequence>
<dbReference type="Pfam" id="PF13660">
    <property type="entry name" value="DUF4147"/>
    <property type="match status" value="1"/>
</dbReference>
<dbReference type="GO" id="GO:0008887">
    <property type="term" value="F:glycerate kinase activity"/>
    <property type="evidence" value="ECO:0007669"/>
    <property type="project" value="InterPro"/>
</dbReference>
<dbReference type="Pfam" id="PF05161">
    <property type="entry name" value="MOFRL"/>
    <property type="match status" value="1"/>
</dbReference>
<evidence type="ECO:0000259" key="1">
    <source>
        <dbReference type="Pfam" id="PF05161"/>
    </source>
</evidence>
<dbReference type="PANTHER" id="PTHR12227:SF0">
    <property type="entry name" value="GLYCERATE KINASE"/>
    <property type="match status" value="1"/>
</dbReference>
<dbReference type="PANTHER" id="PTHR12227">
    <property type="entry name" value="GLYCERATE KINASE"/>
    <property type="match status" value="1"/>
</dbReference>
<accession>A0A1H7K000</accession>
<dbReference type="OrthoDB" id="9766552at2"/>
<dbReference type="InterPro" id="IPR038614">
    <property type="entry name" value="GK_N_sf"/>
</dbReference>
<dbReference type="SUPFAM" id="SSF82544">
    <property type="entry name" value="GckA/TtuD-like"/>
    <property type="match status" value="1"/>
</dbReference>
<gene>
    <name evidence="3" type="ORF">SAMN05216387_10338</name>
</gene>
<dbReference type="Gene3D" id="3.40.50.10180">
    <property type="entry name" value="Glycerate kinase, MOFRL-like N-terminal domain"/>
    <property type="match status" value="1"/>
</dbReference>
<dbReference type="EMBL" id="FOBH01000003">
    <property type="protein sequence ID" value="SEK79317.1"/>
    <property type="molecule type" value="Genomic_DNA"/>
</dbReference>
<reference evidence="3 4" key="1">
    <citation type="submission" date="2016-10" db="EMBL/GenBank/DDBJ databases">
        <authorList>
            <person name="de Groot N.N."/>
        </authorList>
    </citation>
    <scope>NUCLEOTIDE SEQUENCE [LARGE SCALE GENOMIC DNA]</scope>
    <source>
        <strain evidence="3 4">Nv1</strain>
    </source>
</reference>
<dbReference type="RefSeq" id="WP_090827826.1">
    <property type="nucleotide sequence ID" value="NZ_FOBH01000003.1"/>
</dbReference>
<proteinExistence type="predicted"/>
<organism evidence="3 4">
    <name type="scientific">Nitrosovibrio tenuis</name>
    <dbReference type="NCBI Taxonomy" id="1233"/>
    <lineage>
        <taxon>Bacteria</taxon>
        <taxon>Pseudomonadati</taxon>
        <taxon>Pseudomonadota</taxon>
        <taxon>Betaproteobacteria</taxon>
        <taxon>Nitrosomonadales</taxon>
        <taxon>Nitrosomonadaceae</taxon>
        <taxon>Nitrosovibrio</taxon>
    </lineage>
</organism>
<name>A0A1H7K000_9PROT</name>
<feature type="domain" description="MOFRL-associated" evidence="2">
    <location>
        <begin position="11"/>
        <end position="242"/>
    </location>
</feature>
<keyword evidence="4" id="KW-1185">Reference proteome</keyword>
<evidence type="ECO:0000259" key="2">
    <source>
        <dbReference type="Pfam" id="PF13660"/>
    </source>
</evidence>
<dbReference type="InterPro" id="IPR025286">
    <property type="entry name" value="MOFRL_assoc_dom"/>
</dbReference>
<dbReference type="FunFam" id="3.40.1480.10:FF:000002">
    <property type="entry name" value="Glycerate kinase"/>
    <property type="match status" value="1"/>
</dbReference>
<dbReference type="InterPro" id="IPR007835">
    <property type="entry name" value="MOFRL"/>
</dbReference>
<dbReference type="InterPro" id="IPR037035">
    <property type="entry name" value="GK-like_C_sf"/>
</dbReference>
<evidence type="ECO:0000313" key="4">
    <source>
        <dbReference type="Proteomes" id="UP000198620"/>
    </source>
</evidence>
<dbReference type="AlphaFoldDB" id="A0A1H7K000"/>
<protein>
    <submittedName>
        <fullName evidence="3">Hydroxypyruvate reductase</fullName>
    </submittedName>
</protein>
<dbReference type="InterPro" id="IPR039760">
    <property type="entry name" value="MOFRL_protein"/>
</dbReference>
<evidence type="ECO:0000313" key="3">
    <source>
        <dbReference type="EMBL" id="SEK79317.1"/>
    </source>
</evidence>
<dbReference type="Gene3D" id="3.40.1480.10">
    <property type="entry name" value="MOFRL domain"/>
    <property type="match status" value="1"/>
</dbReference>
<dbReference type="Proteomes" id="UP000198620">
    <property type="component" value="Unassembled WGS sequence"/>
</dbReference>